<reference evidence="1 2" key="1">
    <citation type="journal article" date="2011" name="Front. Microbiol.">
        <title>Two Strains of Crocosphaera watsonii with Highly Conserved Genomes are Distinguished by Strain-Specific Features.</title>
        <authorList>
            <person name="Bench S.R."/>
            <person name="Ilikchyan I.N."/>
            <person name="Tripp H.J."/>
            <person name="Zehr J.P."/>
        </authorList>
    </citation>
    <scope>NUCLEOTIDE SEQUENCE [LARGE SCALE GENOMIC DNA]</scope>
    <source>
        <strain evidence="1 2">WH 0003</strain>
    </source>
</reference>
<organism evidence="1 2">
    <name type="scientific">Crocosphaera watsonii WH 0003</name>
    <dbReference type="NCBI Taxonomy" id="423471"/>
    <lineage>
        <taxon>Bacteria</taxon>
        <taxon>Bacillati</taxon>
        <taxon>Cyanobacteriota</taxon>
        <taxon>Cyanophyceae</taxon>
        <taxon>Oscillatoriophycideae</taxon>
        <taxon>Chroococcales</taxon>
        <taxon>Aphanothecaceae</taxon>
        <taxon>Crocosphaera</taxon>
    </lineage>
</organism>
<gene>
    <name evidence="1" type="ORF">CWATWH0003_2882</name>
</gene>
<name>G5J5X7_CROWT</name>
<dbReference type="AlphaFoldDB" id="G5J5X7"/>
<dbReference type="Proteomes" id="UP000003477">
    <property type="component" value="Unassembled WGS sequence"/>
</dbReference>
<protein>
    <submittedName>
        <fullName evidence="1">Uncharacterized protein</fullName>
    </submittedName>
</protein>
<sequence length="57" mass="6814">MVVGYFGFYLVYWLVLKEEYKGVFLESVEEILIVEYCSEDREIIIEQPLIHLALKKD</sequence>
<comment type="caution">
    <text evidence="1">The sequence shown here is derived from an EMBL/GenBank/DDBJ whole genome shotgun (WGS) entry which is preliminary data.</text>
</comment>
<accession>G5J5X7</accession>
<evidence type="ECO:0000313" key="1">
    <source>
        <dbReference type="EMBL" id="EHJ12408.1"/>
    </source>
</evidence>
<dbReference type="EMBL" id="AESD01000432">
    <property type="protein sequence ID" value="EHJ12408.1"/>
    <property type="molecule type" value="Genomic_DNA"/>
</dbReference>
<proteinExistence type="predicted"/>
<evidence type="ECO:0000313" key="2">
    <source>
        <dbReference type="Proteomes" id="UP000003477"/>
    </source>
</evidence>